<dbReference type="RefSeq" id="WP_133189079.1">
    <property type="nucleotide sequence ID" value="NZ_BNAQ01000001.1"/>
</dbReference>
<feature type="compositionally biased region" description="Basic and acidic residues" evidence="1">
    <location>
        <begin position="142"/>
        <end position="154"/>
    </location>
</feature>
<evidence type="ECO:0000313" key="3">
    <source>
        <dbReference type="EMBL" id="GHH10107.1"/>
    </source>
</evidence>
<dbReference type="InterPro" id="IPR011992">
    <property type="entry name" value="EF-hand-dom_pair"/>
</dbReference>
<reference evidence="4" key="1">
    <citation type="journal article" date="2019" name="Int. J. Syst. Evol. Microbiol.">
        <title>The Global Catalogue of Microorganisms (GCM) 10K type strain sequencing project: providing services to taxonomists for standard genome sequencing and annotation.</title>
        <authorList>
            <consortium name="The Broad Institute Genomics Platform"/>
            <consortium name="The Broad Institute Genome Sequencing Center for Infectious Disease"/>
            <person name="Wu L."/>
            <person name="Ma J."/>
        </authorList>
    </citation>
    <scope>NUCLEOTIDE SEQUENCE [LARGE SCALE GENOMIC DNA]</scope>
    <source>
        <strain evidence="4">CGMCC 1.8957</strain>
    </source>
</reference>
<feature type="region of interest" description="Disordered" evidence="1">
    <location>
        <begin position="131"/>
        <end position="161"/>
    </location>
</feature>
<evidence type="ECO:0000256" key="1">
    <source>
        <dbReference type="SAM" id="MobiDB-lite"/>
    </source>
</evidence>
<evidence type="ECO:0000313" key="4">
    <source>
        <dbReference type="Proteomes" id="UP000652430"/>
    </source>
</evidence>
<name>A0ABQ3LAR8_9SPHN</name>
<dbReference type="Proteomes" id="UP000652430">
    <property type="component" value="Unassembled WGS sequence"/>
</dbReference>
<dbReference type="PROSITE" id="PS00018">
    <property type="entry name" value="EF_HAND_1"/>
    <property type="match status" value="2"/>
</dbReference>
<dbReference type="CDD" id="cd00051">
    <property type="entry name" value="EFh"/>
    <property type="match status" value="1"/>
</dbReference>
<dbReference type="InterPro" id="IPR018247">
    <property type="entry name" value="EF_Hand_1_Ca_BS"/>
</dbReference>
<dbReference type="PROSITE" id="PS50222">
    <property type="entry name" value="EF_HAND_2"/>
    <property type="match status" value="1"/>
</dbReference>
<dbReference type="Gene3D" id="1.10.238.10">
    <property type="entry name" value="EF-hand"/>
    <property type="match status" value="2"/>
</dbReference>
<comment type="caution">
    <text evidence="3">The sequence shown here is derived from an EMBL/GenBank/DDBJ whole genome shotgun (WGS) entry which is preliminary data.</text>
</comment>
<proteinExistence type="predicted"/>
<organism evidence="3 4">
    <name type="scientific">Sphingomonas glacialis</name>
    <dbReference type="NCBI Taxonomy" id="658225"/>
    <lineage>
        <taxon>Bacteria</taxon>
        <taxon>Pseudomonadati</taxon>
        <taxon>Pseudomonadota</taxon>
        <taxon>Alphaproteobacteria</taxon>
        <taxon>Sphingomonadales</taxon>
        <taxon>Sphingomonadaceae</taxon>
        <taxon>Sphingomonas</taxon>
    </lineage>
</organism>
<evidence type="ECO:0000259" key="2">
    <source>
        <dbReference type="PROSITE" id="PS50222"/>
    </source>
</evidence>
<feature type="domain" description="EF-hand" evidence="2">
    <location>
        <begin position="57"/>
        <end position="92"/>
    </location>
</feature>
<dbReference type="Pfam" id="PF13202">
    <property type="entry name" value="EF-hand_5"/>
    <property type="match status" value="2"/>
</dbReference>
<keyword evidence="4" id="KW-1185">Reference proteome</keyword>
<protein>
    <recommendedName>
        <fullName evidence="2">EF-hand domain-containing protein</fullName>
    </recommendedName>
</protein>
<dbReference type="SUPFAM" id="SSF47473">
    <property type="entry name" value="EF-hand"/>
    <property type="match status" value="1"/>
</dbReference>
<gene>
    <name evidence="3" type="ORF">GCM10008023_07530</name>
</gene>
<dbReference type="InterPro" id="IPR002048">
    <property type="entry name" value="EF_hand_dom"/>
</dbReference>
<dbReference type="EMBL" id="BNAQ01000001">
    <property type="protein sequence ID" value="GHH10107.1"/>
    <property type="molecule type" value="Genomic_DNA"/>
</dbReference>
<accession>A0ABQ3LAR8</accession>
<sequence length="161" mass="17339">MWRYLVGGLAALALAAAGMLVFNRNARSVAALPLAPVGQGQATGAAAALPDTVPEASDRTREQKRFDRYDKDRDGKVTREEYLAARRKAFAKLDVNHDGLLAFDEWAVKAEGKFAAADGDKSGAMTPVEFARTAVKRKPPRVRRDCPPAAKDDAPANAEES</sequence>